<proteinExistence type="predicted"/>
<dbReference type="Proteomes" id="UP000694864">
    <property type="component" value="Chromosome 10"/>
</dbReference>
<dbReference type="InterPro" id="IPR000477">
    <property type="entry name" value="RT_dom"/>
</dbReference>
<accession>A0ABM0U6C6</accession>
<organism evidence="2 3">
    <name type="scientific">Camelina sativa</name>
    <name type="common">False flax</name>
    <name type="synonym">Myagrum sativum</name>
    <dbReference type="NCBI Taxonomy" id="90675"/>
    <lineage>
        <taxon>Eukaryota</taxon>
        <taxon>Viridiplantae</taxon>
        <taxon>Streptophyta</taxon>
        <taxon>Embryophyta</taxon>
        <taxon>Tracheophyta</taxon>
        <taxon>Spermatophyta</taxon>
        <taxon>Magnoliopsida</taxon>
        <taxon>eudicotyledons</taxon>
        <taxon>Gunneridae</taxon>
        <taxon>Pentapetalae</taxon>
        <taxon>rosids</taxon>
        <taxon>malvids</taxon>
        <taxon>Brassicales</taxon>
        <taxon>Brassicaceae</taxon>
        <taxon>Camelineae</taxon>
        <taxon>Camelina</taxon>
    </lineage>
</organism>
<dbReference type="Pfam" id="PF13966">
    <property type="entry name" value="zf-RVT"/>
    <property type="match status" value="1"/>
</dbReference>
<feature type="domain" description="Reverse transcriptase" evidence="1">
    <location>
        <begin position="119"/>
        <end position="396"/>
    </location>
</feature>
<gene>
    <name evidence="3" type="primary">LOC104720343</name>
</gene>
<evidence type="ECO:0000259" key="1">
    <source>
        <dbReference type="PROSITE" id="PS50878"/>
    </source>
</evidence>
<evidence type="ECO:0000313" key="3">
    <source>
        <dbReference type="RefSeq" id="XP_010436564.1"/>
    </source>
</evidence>
<dbReference type="PANTHER" id="PTHR31635">
    <property type="entry name" value="REVERSE TRANSCRIPTASE DOMAIN-CONTAINING PROTEIN-RELATED"/>
    <property type="match status" value="1"/>
</dbReference>
<dbReference type="SUPFAM" id="SSF56672">
    <property type="entry name" value="DNA/RNA polymerases"/>
    <property type="match status" value="1"/>
</dbReference>
<dbReference type="Pfam" id="PF00078">
    <property type="entry name" value="RVT_1"/>
    <property type="match status" value="1"/>
</dbReference>
<reference evidence="2" key="1">
    <citation type="journal article" date="2014" name="Nat. Commun.">
        <title>The emerging biofuel crop Camelina sativa retains a highly undifferentiated hexaploid genome structure.</title>
        <authorList>
            <person name="Kagale S."/>
            <person name="Koh C."/>
            <person name="Nixon J."/>
            <person name="Bollina V."/>
            <person name="Clarke W.E."/>
            <person name="Tuteja R."/>
            <person name="Spillane C."/>
            <person name="Robinson S.J."/>
            <person name="Links M.G."/>
            <person name="Clarke C."/>
            <person name="Higgins E.E."/>
            <person name="Huebert T."/>
            <person name="Sharpe A.G."/>
            <person name="Parkin I.A."/>
        </authorList>
    </citation>
    <scope>NUCLEOTIDE SEQUENCE [LARGE SCALE GENOMIC DNA]</scope>
    <source>
        <strain evidence="2">cv. DH55</strain>
    </source>
</reference>
<dbReference type="PANTHER" id="PTHR31635:SF196">
    <property type="entry name" value="REVERSE TRANSCRIPTASE DOMAIN-CONTAINING PROTEIN-RELATED"/>
    <property type="match status" value="1"/>
</dbReference>
<evidence type="ECO:0000313" key="2">
    <source>
        <dbReference type="Proteomes" id="UP000694864"/>
    </source>
</evidence>
<protein>
    <submittedName>
        <fullName evidence="3">Uncharacterized protein LOC104720343</fullName>
    </submittedName>
</protein>
<dbReference type="CDD" id="cd01650">
    <property type="entry name" value="RT_nLTR_like"/>
    <property type="match status" value="1"/>
</dbReference>
<keyword evidence="2" id="KW-1185">Reference proteome</keyword>
<dbReference type="InterPro" id="IPR026960">
    <property type="entry name" value="RVT-Znf"/>
</dbReference>
<dbReference type="RefSeq" id="XP_010436564.1">
    <property type="nucleotide sequence ID" value="XM_010438262.1"/>
</dbReference>
<dbReference type="InterPro" id="IPR043502">
    <property type="entry name" value="DNA/RNA_pol_sf"/>
</dbReference>
<sequence length="758" mass="86171">MTYARQAINHIQFMVDTNGNRIEGQKDIQAHCVNYLSSLLGGYEEPPQFDPADISNLLSFRCSYTHQDILASDFSTEEIKAAAFSLPRNKAFGPDGYTAEFFKSCWHIIGPEVVEVVREFFRSGQLLQQWNATTIVLIPKVPNAASTADFRPISLCNTMYKVISMLLAGRLQAILPLAISNAQSAFLPDRLLTENVLLATELVNGYSRKNIGPRGMLKVDLRKAFDSLKWDFIIAAMQALHFPGRFINWIRQCISTPSFSVSVSGSTSGLFKSSKGLRQRDPISPYLFAIAMEVFSGLMRTSFVAGFIQHHPKTKERDITHLMFTDDVMVFFDGSSSSLQGISDVMDLFASWSGFRMNYEKTQIFTAGLEPSESLAISNSGFTTGSLPIRYLGLPLMSSKLRISEYSPLLDKLMKRFHAWASLSLSRASRRWSHFVADFSDLALWTVARELRLHGIGSMWVAWHHFHHIKGRSFWSIKTSATDSWNWKSLLAVRPLAEPFVKCVLGNGQNASFWYDVWSPFGMLIKTVGADGPARFGIPPQATEHQLHSYLDSLPPPRSDVGKDCFKWNIQRQQFTTFPTAKTWDCIRERTTTKDWASSIWFKGATPKHAFTMWVAQLQRLPTRDRLHSWGISTPTTCCLCSSYVESHTHLILHCLFSDQVWMRVHSHLMLRPIGFHTWPSFLAWTRLRTDSAPPILRKLACQAVVYHLWKLRNNIIHNQVQLSPAAVFKEIDVNFRNTITARESQKQFKSLMGLWIK</sequence>
<reference evidence="3" key="2">
    <citation type="submission" date="2025-08" db="UniProtKB">
        <authorList>
            <consortium name="RefSeq"/>
        </authorList>
    </citation>
    <scope>IDENTIFICATION</scope>
    <source>
        <tissue evidence="3">Leaf</tissue>
    </source>
</reference>
<dbReference type="PROSITE" id="PS50878">
    <property type="entry name" value="RT_POL"/>
    <property type="match status" value="1"/>
</dbReference>
<name>A0ABM0U6C6_CAMSA</name>
<dbReference type="GeneID" id="104720343"/>